<proteinExistence type="predicted"/>
<evidence type="ECO:0000313" key="3">
    <source>
        <dbReference type="Proteomes" id="UP000234748"/>
    </source>
</evidence>
<accession>A0A2N5LZL8</accession>
<feature type="region of interest" description="Disordered" evidence="1">
    <location>
        <begin position="61"/>
        <end position="98"/>
    </location>
</feature>
<gene>
    <name evidence="2" type="ORF">CUU66_23235</name>
</gene>
<name>A0A2N5LZL8_9BACI</name>
<protein>
    <submittedName>
        <fullName evidence="2">Uncharacterized protein</fullName>
    </submittedName>
</protein>
<evidence type="ECO:0000313" key="2">
    <source>
        <dbReference type="EMBL" id="PLT27548.1"/>
    </source>
</evidence>
<feature type="non-terminal residue" evidence="2">
    <location>
        <position position="1"/>
    </location>
</feature>
<organism evidence="2 3">
    <name type="scientific">Peribacillus deserti</name>
    <dbReference type="NCBI Taxonomy" id="673318"/>
    <lineage>
        <taxon>Bacteria</taxon>
        <taxon>Bacillati</taxon>
        <taxon>Bacillota</taxon>
        <taxon>Bacilli</taxon>
        <taxon>Bacillales</taxon>
        <taxon>Bacillaceae</taxon>
        <taxon>Peribacillus</taxon>
    </lineage>
</organism>
<reference evidence="2 3" key="1">
    <citation type="submission" date="2017-11" db="EMBL/GenBank/DDBJ databases">
        <title>Comparitive Functional Genomics of Dry Heat Resistant strains isolated from the Viking Spacecraft.</title>
        <authorList>
            <person name="Seuylemezian A."/>
            <person name="Cooper K."/>
            <person name="Vaishampayan P."/>
        </authorList>
    </citation>
    <scope>NUCLEOTIDE SEQUENCE [LARGE SCALE GENOMIC DNA]</scope>
    <source>
        <strain evidence="2 3">V1-29</strain>
    </source>
</reference>
<dbReference type="Proteomes" id="UP000234748">
    <property type="component" value="Unassembled WGS sequence"/>
</dbReference>
<evidence type="ECO:0000256" key="1">
    <source>
        <dbReference type="SAM" id="MobiDB-lite"/>
    </source>
</evidence>
<dbReference type="AlphaFoldDB" id="A0A2N5LZL8"/>
<dbReference type="EMBL" id="PGUY01000094">
    <property type="protein sequence ID" value="PLT27548.1"/>
    <property type="molecule type" value="Genomic_DNA"/>
</dbReference>
<comment type="caution">
    <text evidence="2">The sequence shown here is derived from an EMBL/GenBank/DDBJ whole genome shotgun (WGS) entry which is preliminary data.</text>
</comment>
<sequence>RVLSSSGLTPSVISQSPLKGKIGLSLPLILCQSGVCFSFSVLPLLKKDHHSAFGWIFSSKAPSSAFRSGDTPQAKPRRLSARPAESEHPHVPINPLVQ</sequence>
<keyword evidence="3" id="KW-1185">Reference proteome</keyword>